<evidence type="ECO:0000256" key="2">
    <source>
        <dbReference type="SAM" id="MobiDB-lite"/>
    </source>
</evidence>
<dbReference type="InterPro" id="IPR000073">
    <property type="entry name" value="AB_hydrolase_1"/>
</dbReference>
<dbReference type="EMBL" id="FNWL01000002">
    <property type="protein sequence ID" value="SEH16042.1"/>
    <property type="molecule type" value="Genomic_DNA"/>
</dbReference>
<evidence type="ECO:0000313" key="5">
    <source>
        <dbReference type="Proteomes" id="UP000199112"/>
    </source>
</evidence>
<feature type="region of interest" description="Disordered" evidence="2">
    <location>
        <begin position="20"/>
        <end position="43"/>
    </location>
</feature>
<name>A0A1H6G0B1_9EURY</name>
<dbReference type="RefSeq" id="WP_090507205.1">
    <property type="nucleotide sequence ID" value="NZ_FNWL01000002.1"/>
</dbReference>
<reference evidence="5" key="1">
    <citation type="submission" date="2016-10" db="EMBL/GenBank/DDBJ databases">
        <authorList>
            <person name="Varghese N."/>
            <person name="Submissions S."/>
        </authorList>
    </citation>
    <scope>NUCLEOTIDE SEQUENCE [LARGE SCALE GENOMIC DNA]</scope>
    <source>
        <strain evidence="5">CGMCC 1.8981</strain>
    </source>
</reference>
<dbReference type="SUPFAM" id="SSF53474">
    <property type="entry name" value="alpha/beta-Hydrolases"/>
    <property type="match status" value="1"/>
</dbReference>
<dbReference type="OrthoDB" id="7531at2157"/>
<dbReference type="InterPro" id="IPR050266">
    <property type="entry name" value="AB_hydrolase_sf"/>
</dbReference>
<dbReference type="PANTHER" id="PTHR43798">
    <property type="entry name" value="MONOACYLGLYCEROL LIPASE"/>
    <property type="match status" value="1"/>
</dbReference>
<keyword evidence="5" id="KW-1185">Reference proteome</keyword>
<organism evidence="4 5">
    <name type="scientific">Natronorubrum sediminis</name>
    <dbReference type="NCBI Taxonomy" id="640943"/>
    <lineage>
        <taxon>Archaea</taxon>
        <taxon>Methanobacteriati</taxon>
        <taxon>Methanobacteriota</taxon>
        <taxon>Stenosarchaea group</taxon>
        <taxon>Halobacteria</taxon>
        <taxon>Halobacteriales</taxon>
        <taxon>Natrialbaceae</taxon>
        <taxon>Natronorubrum</taxon>
    </lineage>
</organism>
<dbReference type="AlphaFoldDB" id="A0A1H6G0B1"/>
<evidence type="ECO:0000256" key="1">
    <source>
        <dbReference type="ARBA" id="ARBA00022801"/>
    </source>
</evidence>
<accession>A0A1H6G0B1</accession>
<dbReference type="InterPro" id="IPR029058">
    <property type="entry name" value="AB_hydrolase_fold"/>
</dbReference>
<proteinExistence type="predicted"/>
<dbReference type="GO" id="GO:0016787">
    <property type="term" value="F:hydrolase activity"/>
    <property type="evidence" value="ECO:0007669"/>
    <property type="project" value="UniProtKB-KW"/>
</dbReference>
<gene>
    <name evidence="4" type="ORF">SAMN04487967_2392</name>
</gene>
<evidence type="ECO:0000259" key="3">
    <source>
        <dbReference type="Pfam" id="PF00561"/>
    </source>
</evidence>
<protein>
    <submittedName>
        <fullName evidence="4">Pimeloyl-ACP methyl ester carboxylesterase</fullName>
    </submittedName>
</protein>
<feature type="domain" description="AB hydrolase-1" evidence="3">
    <location>
        <begin position="49"/>
        <end position="151"/>
    </location>
</feature>
<dbReference type="PRINTS" id="PR00111">
    <property type="entry name" value="ABHYDROLASE"/>
</dbReference>
<evidence type="ECO:0000313" key="4">
    <source>
        <dbReference type="EMBL" id="SEH16042.1"/>
    </source>
</evidence>
<sequence length="372" mass="39450">MTRTRDDTLEGVASRSVTTDRLETHYLESGGGTGSGGTASKHGGANSAPTVVFLHGNVSSSRFFEDILVSLPERYRAIAPDLRGYGDSETKSVDATNGLGDFGADLRALVSELDLETPFTLVGWSNGGGVAMRYAIDNPEAVDSLVLVNPLSPYGFGGTKGTDGTPCFDDFAGCGGGLGNDAFVGGLADRDRSEGGEASPRKILRTYYVAPSHTFDSEREESYLTGMLDTVTGEENYPGNATTSENWPGVAPGETGVNNAISPKYCSLEEITEIDPDEKPPVLWLRGDSDQIVSNESLFDVGTLGQMGQLPDWPGEDVFPPQPMVEQTRAVLEAYADAGGEFEEVVFGKTGHAPQIEVPGDFLNRLESVLSG</sequence>
<dbReference type="PANTHER" id="PTHR43798:SF31">
    <property type="entry name" value="AB HYDROLASE SUPERFAMILY PROTEIN YCLE"/>
    <property type="match status" value="1"/>
</dbReference>
<keyword evidence="1" id="KW-0378">Hydrolase</keyword>
<dbReference type="GO" id="GO:0016020">
    <property type="term" value="C:membrane"/>
    <property type="evidence" value="ECO:0007669"/>
    <property type="project" value="TreeGrafter"/>
</dbReference>
<dbReference type="PRINTS" id="PR00412">
    <property type="entry name" value="EPOXHYDRLASE"/>
</dbReference>
<dbReference type="InterPro" id="IPR000639">
    <property type="entry name" value="Epox_hydrolase-like"/>
</dbReference>
<dbReference type="Gene3D" id="3.40.50.1820">
    <property type="entry name" value="alpha/beta hydrolase"/>
    <property type="match status" value="1"/>
</dbReference>
<dbReference type="Proteomes" id="UP000199112">
    <property type="component" value="Unassembled WGS sequence"/>
</dbReference>
<dbReference type="Pfam" id="PF00561">
    <property type="entry name" value="Abhydrolase_1"/>
    <property type="match status" value="1"/>
</dbReference>